<gene>
    <name evidence="1" type="ORF">HXX08_25320</name>
    <name evidence="2" type="ORF">OZ401_004296</name>
</gene>
<dbReference type="Pfam" id="PF12900">
    <property type="entry name" value="Pyridox_ox_2"/>
    <property type="match status" value="1"/>
</dbReference>
<dbReference type="Proteomes" id="UP001431572">
    <property type="component" value="Chromosome 2"/>
</dbReference>
<dbReference type="EMBL" id="JACATZ010000022">
    <property type="protein sequence ID" value="NWJ49192.1"/>
    <property type="molecule type" value="Genomic_DNA"/>
</dbReference>
<name>A0A8T7MBD6_9CHLR</name>
<dbReference type="Gene3D" id="2.30.110.10">
    <property type="entry name" value="Electron Transport, Fmn-binding Protein, Chain A"/>
    <property type="match status" value="1"/>
</dbReference>
<keyword evidence="4" id="KW-1185">Reference proteome</keyword>
<dbReference type="PANTHER" id="PTHR34071:SF2">
    <property type="entry name" value="FLAVIN-NUCLEOTIDE-BINDING PROTEIN"/>
    <property type="match status" value="1"/>
</dbReference>
<evidence type="ECO:0000313" key="4">
    <source>
        <dbReference type="Proteomes" id="UP001431572"/>
    </source>
</evidence>
<sequence>MFREMRRKKQILSLEESIAVLNNGTSGVLAVSGDNDYPYAVPLSYVYHDSKIFFHSSKTGYKLDAIARNNKVSFCVIDQDNVVPEEYTTYFRSVIVFGKARILEDEVEKRSALEILAARYSPDHEQGRLQEIDDLFKPVCVVELAIEYMSGKEAIELVRKKQGQNN</sequence>
<organism evidence="1 3">
    <name type="scientific">Candidatus Chlorohelix allophototropha</name>
    <dbReference type="NCBI Taxonomy" id="3003348"/>
    <lineage>
        <taxon>Bacteria</taxon>
        <taxon>Bacillati</taxon>
        <taxon>Chloroflexota</taxon>
        <taxon>Chloroflexia</taxon>
        <taxon>Candidatus Chloroheliales</taxon>
        <taxon>Candidatus Chloroheliaceae</taxon>
        <taxon>Candidatus Chlorohelix</taxon>
    </lineage>
</organism>
<dbReference type="PANTHER" id="PTHR34071">
    <property type="entry name" value="5-NITROIMIDAZOLE ANTIBIOTICS RESISTANCE PROTEIN, NIMA-FAMILY-RELATED PROTEIN-RELATED"/>
    <property type="match status" value="1"/>
</dbReference>
<dbReference type="InterPro" id="IPR012349">
    <property type="entry name" value="Split_barrel_FMN-bd"/>
</dbReference>
<dbReference type="Proteomes" id="UP000521676">
    <property type="component" value="Unassembled WGS sequence"/>
</dbReference>
<protein>
    <submittedName>
        <fullName evidence="1">Pyridoxamine 5'-phosphate oxidase family protein</fullName>
    </submittedName>
</protein>
<dbReference type="RefSeq" id="WP_341470585.1">
    <property type="nucleotide sequence ID" value="NZ_CP128400.1"/>
</dbReference>
<accession>A0A8T7MBD6</accession>
<reference evidence="1 3" key="1">
    <citation type="submission" date="2020-06" db="EMBL/GenBank/DDBJ databases">
        <title>Anoxygenic phototrophic Chloroflexota member uses a Type I reaction center.</title>
        <authorList>
            <person name="Tsuji J.M."/>
            <person name="Shaw N.A."/>
            <person name="Nagashima S."/>
            <person name="Venkiteswaran J."/>
            <person name="Schiff S.L."/>
            <person name="Hanada S."/>
            <person name="Tank M."/>
            <person name="Neufeld J.D."/>
        </authorList>
    </citation>
    <scope>NUCLEOTIDE SEQUENCE [LARGE SCALE GENOMIC DNA]</scope>
    <source>
        <strain evidence="1">L227-S17</strain>
    </source>
</reference>
<evidence type="ECO:0000313" key="3">
    <source>
        <dbReference type="Proteomes" id="UP000521676"/>
    </source>
</evidence>
<dbReference type="AlphaFoldDB" id="A0A8T7MBD6"/>
<evidence type="ECO:0000313" key="1">
    <source>
        <dbReference type="EMBL" id="NWJ49192.1"/>
    </source>
</evidence>
<dbReference type="SUPFAM" id="SSF50475">
    <property type="entry name" value="FMN-binding split barrel"/>
    <property type="match status" value="1"/>
</dbReference>
<evidence type="ECO:0000313" key="2">
    <source>
        <dbReference type="EMBL" id="WJW68680.1"/>
    </source>
</evidence>
<dbReference type="EMBL" id="CP128400">
    <property type="protein sequence ID" value="WJW68680.1"/>
    <property type="molecule type" value="Genomic_DNA"/>
</dbReference>
<proteinExistence type="predicted"/>
<reference evidence="2" key="2">
    <citation type="journal article" date="2024" name="Nature">
        <title>Anoxygenic phototroph of the Chloroflexota uses a type I reaction centre.</title>
        <authorList>
            <person name="Tsuji J.M."/>
            <person name="Shaw N.A."/>
            <person name="Nagashima S."/>
            <person name="Venkiteswaran J.J."/>
            <person name="Schiff S.L."/>
            <person name="Watanabe T."/>
            <person name="Fukui M."/>
            <person name="Hanada S."/>
            <person name="Tank M."/>
            <person name="Neufeld J.D."/>
        </authorList>
    </citation>
    <scope>NUCLEOTIDE SEQUENCE</scope>
    <source>
        <strain evidence="2">L227-S17</strain>
    </source>
</reference>
<dbReference type="InterPro" id="IPR024747">
    <property type="entry name" value="Pyridox_Oxase-rel"/>
</dbReference>